<accession>A0A6J5MQL5</accession>
<evidence type="ECO:0000313" key="1">
    <source>
        <dbReference type="EMBL" id="CAB4148732.1"/>
    </source>
</evidence>
<dbReference type="EMBL" id="LR796507">
    <property type="protein sequence ID" value="CAB4148732.1"/>
    <property type="molecule type" value="Genomic_DNA"/>
</dbReference>
<sequence length="338" mass="35186">MKLPRFTSGSVGKLDYKALNQAFTAIENLEARKNGDRVQFGGVQHDSFVAMITGLMTDSVQGAAQTTGQGTLVKAYLYNWAEIKISYGAAGIGSGVGVEDQKGARGIGFTDSIAPPNSYYPAVDFTQEQRFSQGDLVVLTRISIYAGSKYSAMYSAQPLGNLTDGFLARLTVKHASIEGIYHWSGVGNATTGSTIGKTAAVNLYELNAIRDCENYANVLTVGTLTFSGTNDWGHGQDVTAVTKKPLPVGSAGSGTLVRMYKGPISATSTTVTAGAFIVGQAYKIATVASTNFTLIGASENTVGVVFVATGAGTGGTGGTATFNGAHYYFYSVAPVTCA</sequence>
<reference evidence="1" key="1">
    <citation type="submission" date="2020-04" db="EMBL/GenBank/DDBJ databases">
        <authorList>
            <person name="Chiriac C."/>
            <person name="Salcher M."/>
            <person name="Ghai R."/>
            <person name="Kavagutti S V."/>
        </authorList>
    </citation>
    <scope>NUCLEOTIDE SEQUENCE</scope>
</reference>
<name>A0A6J5MQL5_9CAUD</name>
<protein>
    <submittedName>
        <fullName evidence="1">Uncharacterized protein</fullName>
    </submittedName>
</protein>
<organism evidence="1">
    <name type="scientific">uncultured Caudovirales phage</name>
    <dbReference type="NCBI Taxonomy" id="2100421"/>
    <lineage>
        <taxon>Viruses</taxon>
        <taxon>Duplodnaviria</taxon>
        <taxon>Heunggongvirae</taxon>
        <taxon>Uroviricota</taxon>
        <taxon>Caudoviricetes</taxon>
        <taxon>Peduoviridae</taxon>
        <taxon>Maltschvirus</taxon>
        <taxon>Maltschvirus maltsch</taxon>
    </lineage>
</organism>
<gene>
    <name evidence="1" type="ORF">UFOVP525_20</name>
</gene>
<proteinExistence type="predicted"/>